<dbReference type="EMBL" id="MU005571">
    <property type="protein sequence ID" value="KAF2690131.1"/>
    <property type="molecule type" value="Genomic_DNA"/>
</dbReference>
<accession>A0A6G1JIR6</accession>
<protein>
    <submittedName>
        <fullName evidence="1">Uncharacterized protein</fullName>
    </submittedName>
</protein>
<proteinExistence type="predicted"/>
<keyword evidence="2" id="KW-1185">Reference proteome</keyword>
<gene>
    <name evidence="1" type="ORF">K458DRAFT_459163</name>
</gene>
<dbReference type="OrthoDB" id="3934814at2759"/>
<dbReference type="AlphaFoldDB" id="A0A6G1JIR6"/>
<name>A0A6G1JIR6_9PLEO</name>
<sequence>MGTNTESQQMLALGELLKRPRGDKDEVKQFRAKVTKDQKAMKGVLQQRLQQAKKEDARRSNELTSLIANALQPRTEHTQANPATFPNTTIATNPTFESAGRVNAACKSLISEYNAIEATIVGMGGDRQKKVTEKWARDVTETEGKLRLGHRVALRNVKKVLGANGETGTGADEEEQMEGDGLMTGELNYELLKSLRYAERGIKRMVKGLPKEE</sequence>
<evidence type="ECO:0000313" key="2">
    <source>
        <dbReference type="Proteomes" id="UP000799291"/>
    </source>
</evidence>
<reference evidence="1" key="1">
    <citation type="journal article" date="2020" name="Stud. Mycol.">
        <title>101 Dothideomycetes genomes: a test case for predicting lifestyles and emergence of pathogens.</title>
        <authorList>
            <person name="Haridas S."/>
            <person name="Albert R."/>
            <person name="Binder M."/>
            <person name="Bloem J."/>
            <person name="Labutti K."/>
            <person name="Salamov A."/>
            <person name="Andreopoulos B."/>
            <person name="Baker S."/>
            <person name="Barry K."/>
            <person name="Bills G."/>
            <person name="Bluhm B."/>
            <person name="Cannon C."/>
            <person name="Castanera R."/>
            <person name="Culley D."/>
            <person name="Daum C."/>
            <person name="Ezra D."/>
            <person name="Gonzalez J."/>
            <person name="Henrissat B."/>
            <person name="Kuo A."/>
            <person name="Liang C."/>
            <person name="Lipzen A."/>
            <person name="Lutzoni F."/>
            <person name="Magnuson J."/>
            <person name="Mondo S."/>
            <person name="Nolan M."/>
            <person name="Ohm R."/>
            <person name="Pangilinan J."/>
            <person name="Park H.-J."/>
            <person name="Ramirez L."/>
            <person name="Alfaro M."/>
            <person name="Sun H."/>
            <person name="Tritt A."/>
            <person name="Yoshinaga Y."/>
            <person name="Zwiers L.-H."/>
            <person name="Turgeon B."/>
            <person name="Goodwin S."/>
            <person name="Spatafora J."/>
            <person name="Crous P."/>
            <person name="Grigoriev I."/>
        </authorList>
    </citation>
    <scope>NUCLEOTIDE SEQUENCE</scope>
    <source>
        <strain evidence="1">CBS 122367</strain>
    </source>
</reference>
<evidence type="ECO:0000313" key="1">
    <source>
        <dbReference type="EMBL" id="KAF2690131.1"/>
    </source>
</evidence>
<dbReference type="Proteomes" id="UP000799291">
    <property type="component" value="Unassembled WGS sequence"/>
</dbReference>
<organism evidence="1 2">
    <name type="scientific">Lentithecium fluviatile CBS 122367</name>
    <dbReference type="NCBI Taxonomy" id="1168545"/>
    <lineage>
        <taxon>Eukaryota</taxon>
        <taxon>Fungi</taxon>
        <taxon>Dikarya</taxon>
        <taxon>Ascomycota</taxon>
        <taxon>Pezizomycotina</taxon>
        <taxon>Dothideomycetes</taxon>
        <taxon>Pleosporomycetidae</taxon>
        <taxon>Pleosporales</taxon>
        <taxon>Massarineae</taxon>
        <taxon>Lentitheciaceae</taxon>
        <taxon>Lentithecium</taxon>
    </lineage>
</organism>